<protein>
    <submittedName>
        <fullName evidence="1">Uncharacterized protein</fullName>
    </submittedName>
</protein>
<accession>A0A8X6WMR2</accession>
<comment type="caution">
    <text evidence="1">The sequence shown here is derived from an EMBL/GenBank/DDBJ whole genome shotgun (WGS) entry which is preliminary data.</text>
</comment>
<organism evidence="1 3">
    <name type="scientific">Trichonephila inaurata madagascariensis</name>
    <dbReference type="NCBI Taxonomy" id="2747483"/>
    <lineage>
        <taxon>Eukaryota</taxon>
        <taxon>Metazoa</taxon>
        <taxon>Ecdysozoa</taxon>
        <taxon>Arthropoda</taxon>
        <taxon>Chelicerata</taxon>
        <taxon>Arachnida</taxon>
        <taxon>Araneae</taxon>
        <taxon>Araneomorphae</taxon>
        <taxon>Entelegynae</taxon>
        <taxon>Araneoidea</taxon>
        <taxon>Nephilidae</taxon>
        <taxon>Trichonephila</taxon>
        <taxon>Trichonephila inaurata</taxon>
    </lineage>
</organism>
<sequence length="110" mass="12128">MKGFSGQVRKYFCSAMELKASDLIGQQYWSVKKDSPLSTSSDLSERDNRLRIQFEQPLAAGCGGELLSSRRVGVLLSDPHGASLSEGMCHRFAPTLFHHRGLIRIQTSSG</sequence>
<dbReference type="EMBL" id="BMAV01011446">
    <property type="protein sequence ID" value="GFY57337.1"/>
    <property type="molecule type" value="Genomic_DNA"/>
</dbReference>
<evidence type="ECO:0000313" key="3">
    <source>
        <dbReference type="Proteomes" id="UP000886998"/>
    </source>
</evidence>
<keyword evidence="3" id="KW-1185">Reference proteome</keyword>
<dbReference type="EMBL" id="BMAV01000564">
    <property type="protein sequence ID" value="GFY37929.1"/>
    <property type="molecule type" value="Genomic_DNA"/>
</dbReference>
<dbReference type="AlphaFoldDB" id="A0A8X6WMR2"/>
<proteinExistence type="predicted"/>
<dbReference type="Proteomes" id="UP000886998">
    <property type="component" value="Unassembled WGS sequence"/>
</dbReference>
<name>A0A8X6WMR2_9ARAC</name>
<reference evidence="1" key="1">
    <citation type="submission" date="2020-08" db="EMBL/GenBank/DDBJ databases">
        <title>Multicomponent nature underlies the extraordinary mechanical properties of spider dragline silk.</title>
        <authorList>
            <person name="Kono N."/>
            <person name="Nakamura H."/>
            <person name="Mori M."/>
            <person name="Yoshida Y."/>
            <person name="Ohtoshi R."/>
            <person name="Malay A.D."/>
            <person name="Moran D.A.P."/>
            <person name="Tomita M."/>
            <person name="Numata K."/>
            <person name="Arakawa K."/>
        </authorList>
    </citation>
    <scope>NUCLEOTIDE SEQUENCE</scope>
</reference>
<evidence type="ECO:0000313" key="1">
    <source>
        <dbReference type="EMBL" id="GFY37929.1"/>
    </source>
</evidence>
<evidence type="ECO:0000313" key="2">
    <source>
        <dbReference type="EMBL" id="GFY57337.1"/>
    </source>
</evidence>
<gene>
    <name evidence="2" type="ORF">TNIN_322901</name>
    <name evidence="1" type="ORF">TNIN_486861</name>
</gene>